<dbReference type="Proteomes" id="UP000279331">
    <property type="component" value="Unassembled WGS sequence"/>
</dbReference>
<evidence type="ECO:0000313" key="6">
    <source>
        <dbReference type="EMBL" id="VBA31674.1"/>
    </source>
</evidence>
<dbReference type="Gene3D" id="2.30.110.10">
    <property type="entry name" value="Electron Transport, Fmn-binding Protein, Chain A"/>
    <property type="match status" value="1"/>
</dbReference>
<evidence type="ECO:0000313" key="9">
    <source>
        <dbReference type="Proteomes" id="UP000279331"/>
    </source>
</evidence>
<dbReference type="Proteomes" id="UP000192335">
    <property type="component" value="Unassembled WGS sequence"/>
</dbReference>
<dbReference type="InterPro" id="IPR004378">
    <property type="entry name" value="F420H2_quin_Rdtase"/>
</dbReference>
<reference evidence="4 7" key="1">
    <citation type="submission" date="2017-02" db="EMBL/GenBank/DDBJ databases">
        <title>Mycobacterium kansasii genomes.</title>
        <authorList>
            <person name="Borowka P."/>
            <person name="Strapagiel D."/>
            <person name="Marciniak B."/>
            <person name="Lach J."/>
            <person name="Bakula Z."/>
            <person name="Van Ingen J."/>
            <person name="Safianowska A."/>
            <person name="Brzostek A."/>
            <person name="Dziadek J."/>
            <person name="Jagielski T."/>
        </authorList>
    </citation>
    <scope>NUCLEOTIDE SEQUENCE [LARGE SCALE GENOMIC DNA]</scope>
    <source>
        <strain evidence="4 7">12MK</strain>
    </source>
</reference>
<dbReference type="EC" id="1.-.-.-" evidence="5"/>
<dbReference type="GO" id="GO:0070967">
    <property type="term" value="F:coenzyme F420 binding"/>
    <property type="evidence" value="ECO:0007669"/>
    <property type="project" value="TreeGrafter"/>
</dbReference>
<evidence type="ECO:0000256" key="2">
    <source>
        <dbReference type="ARBA" id="ARBA00023002"/>
    </source>
</evidence>
<dbReference type="InterPro" id="IPR012349">
    <property type="entry name" value="Split_barrel_FMN-bd"/>
</dbReference>
<dbReference type="AlphaFoldDB" id="A0A1X0LBS8"/>
<dbReference type="NCBIfam" id="TIGR00026">
    <property type="entry name" value="hi_GC_TIGR00026"/>
    <property type="match status" value="1"/>
</dbReference>
<dbReference type="OrthoDB" id="8225825at2"/>
<dbReference type="GO" id="GO:0005886">
    <property type="term" value="C:plasma membrane"/>
    <property type="evidence" value="ECO:0007669"/>
    <property type="project" value="TreeGrafter"/>
</dbReference>
<dbReference type="GeneID" id="66598585"/>
<comment type="caution">
    <text evidence="5">The sequence shown here is derived from an EMBL/GenBank/DDBJ whole genome shotgun (WGS) entry which is preliminary data.</text>
</comment>
<reference evidence="8 9" key="2">
    <citation type="submission" date="2018-09" db="EMBL/GenBank/DDBJ databases">
        <authorList>
            <person name="Tagini F."/>
        </authorList>
    </citation>
    <scope>NUCLEOTIDE SEQUENCE [LARGE SCALE GENOMIC DNA]</scope>
    <source>
        <strain evidence="6 8">MK4</strain>
        <strain evidence="5 9">MK42</strain>
    </source>
</reference>
<organism evidence="5 9">
    <name type="scientific">Mycobacterium persicum</name>
    <dbReference type="NCBI Taxonomy" id="1487726"/>
    <lineage>
        <taxon>Bacteria</taxon>
        <taxon>Bacillati</taxon>
        <taxon>Actinomycetota</taxon>
        <taxon>Actinomycetes</taxon>
        <taxon>Mycobacteriales</taxon>
        <taxon>Mycobacteriaceae</taxon>
        <taxon>Mycobacterium</taxon>
    </lineage>
</organism>
<dbReference type="EMBL" id="UPHM01000150">
    <property type="protein sequence ID" value="VBA31674.1"/>
    <property type="molecule type" value="Genomic_DNA"/>
</dbReference>
<evidence type="ECO:0000256" key="1">
    <source>
        <dbReference type="ARBA" id="ARBA00008710"/>
    </source>
</evidence>
<evidence type="ECO:0000313" key="5">
    <source>
        <dbReference type="EMBL" id="VAZ81329.1"/>
    </source>
</evidence>
<proteinExistence type="inferred from homology"/>
<accession>A0A1X0LBS8</accession>
<dbReference type="Pfam" id="PF04075">
    <property type="entry name" value="F420H2_quin_red"/>
    <property type="match status" value="1"/>
</dbReference>
<protein>
    <submittedName>
        <fullName evidence="5">Deazaflavin-dependent nitroreductase</fullName>
        <ecNumber evidence="5">1.-.-.-</ecNumber>
    </submittedName>
</protein>
<comment type="catalytic activity">
    <reaction evidence="3">
        <text>oxidized coenzyme F420-(gamma-L-Glu)(n) + a quinol + H(+) = reduced coenzyme F420-(gamma-L-Glu)(n) + a quinone</text>
        <dbReference type="Rhea" id="RHEA:39663"/>
        <dbReference type="Rhea" id="RHEA-COMP:12939"/>
        <dbReference type="Rhea" id="RHEA-COMP:14378"/>
        <dbReference type="ChEBI" id="CHEBI:15378"/>
        <dbReference type="ChEBI" id="CHEBI:24646"/>
        <dbReference type="ChEBI" id="CHEBI:132124"/>
        <dbReference type="ChEBI" id="CHEBI:133980"/>
        <dbReference type="ChEBI" id="CHEBI:139511"/>
    </reaction>
</comment>
<sequence length="174" mass="19564">MVRDVLPEARWTRNDMPLLLKPYYGFAGTTLGSRLVQRVIAPIDDWLLRNSGGRATIVGSAAMRVLVLTTTGRKSGRRRDNALTYIRDNDRLFVLGSNFGQPHHPAWSSNLLAHPEATVTIAGSVIPITATLLTGDQREHALALFLALSIYRRYQSRTDRELRVFALRRRAENP</sequence>
<dbReference type="EMBL" id="MWQA01000001">
    <property type="protein sequence ID" value="ORC07642.1"/>
    <property type="molecule type" value="Genomic_DNA"/>
</dbReference>
<evidence type="ECO:0000313" key="8">
    <source>
        <dbReference type="Proteomes" id="UP000271464"/>
    </source>
</evidence>
<gene>
    <name evidence="5" type="primary">ddn_3</name>
    <name evidence="4" type="ORF">B4U45_14605</name>
    <name evidence="5" type="ORF">LAUMK42_00130</name>
    <name evidence="6" type="ORF">LAUMK4_05535</name>
</gene>
<evidence type="ECO:0000313" key="4">
    <source>
        <dbReference type="EMBL" id="ORC07642.1"/>
    </source>
</evidence>
<dbReference type="PANTHER" id="PTHR39428">
    <property type="entry name" value="F420H(2)-DEPENDENT QUINONE REDUCTASE RV1261C"/>
    <property type="match status" value="1"/>
</dbReference>
<keyword evidence="8" id="KW-1185">Reference proteome</keyword>
<name>A0A1X0LBS8_9MYCO</name>
<dbReference type="Proteomes" id="UP000271464">
    <property type="component" value="Unassembled WGS sequence"/>
</dbReference>
<evidence type="ECO:0000256" key="3">
    <source>
        <dbReference type="ARBA" id="ARBA00049106"/>
    </source>
</evidence>
<dbReference type="GO" id="GO:0016491">
    <property type="term" value="F:oxidoreductase activity"/>
    <property type="evidence" value="ECO:0007669"/>
    <property type="project" value="UniProtKB-KW"/>
</dbReference>
<keyword evidence="2 5" id="KW-0560">Oxidoreductase</keyword>
<dbReference type="RefSeq" id="WP_075545953.1">
    <property type="nucleotide sequence ID" value="NZ_CADEAW010000069.1"/>
</dbReference>
<dbReference type="PANTHER" id="PTHR39428:SF1">
    <property type="entry name" value="F420H(2)-DEPENDENT QUINONE REDUCTASE RV1261C"/>
    <property type="match status" value="1"/>
</dbReference>
<comment type="similarity">
    <text evidence="1">Belongs to the F420H(2)-dependent quinone reductase family.</text>
</comment>
<dbReference type="EMBL" id="UPHL01000006">
    <property type="protein sequence ID" value="VAZ81329.1"/>
    <property type="molecule type" value="Genomic_DNA"/>
</dbReference>
<evidence type="ECO:0000313" key="7">
    <source>
        <dbReference type="Proteomes" id="UP000192335"/>
    </source>
</evidence>